<gene>
    <name evidence="5" type="ORF">ZIOFF_029880</name>
</gene>
<dbReference type="EMBL" id="JACMSC010000008">
    <property type="protein sequence ID" value="KAG6511803.1"/>
    <property type="molecule type" value="Genomic_DNA"/>
</dbReference>
<sequence length="470" mass="52507">MPLILLLLLRVSKTAVVDILNVLHVVIVSEGLAQICVRGGIEVPKDSTEFCLRLSNLSNMANINITNILEKMTGKDKDYRYMATSDLLSELNKEGFKADSDLELKLTSAVLQQLEDAAGDVSGLAVKCLAPLVKKVSEERIMEMANKLCDKLLNGKDQYRDIASIALKMIIAEVNTPSLAQRILVSLGPELTKGITNPVSDFDMDRGRESDKMQTHASTLKKEKRGKGNEIKCECLDILGDTLQKFGNLMTKDAHEELLIALLSQLGSNQASVRKKSILCIASLASSLPDDLLAKATSEVVRLLTSKNMKPEFTRTNIQMIGALSRSVGYRFGPHLGESVPLLINYCKSASESDEELREYSLQALESFLLRCPRDISPYCDNILNLTLEYLSYDPNFTDNMEEDTDEEGNEEEEDEYDASWKVRRAAAKCLQAIIVSRPEMLTMLYAEACPKLIERFKEREENVKVLEFF</sequence>
<feature type="region of interest" description="Disordered" evidence="3">
    <location>
        <begin position="198"/>
        <end position="223"/>
    </location>
</feature>
<dbReference type="Proteomes" id="UP000734854">
    <property type="component" value="Unassembled WGS sequence"/>
</dbReference>
<dbReference type="AlphaFoldDB" id="A0A8J5GQ61"/>
<dbReference type="InterPro" id="IPR011989">
    <property type="entry name" value="ARM-like"/>
</dbReference>
<organism evidence="5 6">
    <name type="scientific">Zingiber officinale</name>
    <name type="common">Ginger</name>
    <name type="synonym">Amomum zingiber</name>
    <dbReference type="NCBI Taxonomy" id="94328"/>
    <lineage>
        <taxon>Eukaryota</taxon>
        <taxon>Viridiplantae</taxon>
        <taxon>Streptophyta</taxon>
        <taxon>Embryophyta</taxon>
        <taxon>Tracheophyta</taxon>
        <taxon>Spermatophyta</taxon>
        <taxon>Magnoliopsida</taxon>
        <taxon>Liliopsida</taxon>
        <taxon>Zingiberales</taxon>
        <taxon>Zingiberaceae</taxon>
        <taxon>Zingiber</taxon>
    </lineage>
</organism>
<evidence type="ECO:0000256" key="1">
    <source>
        <dbReference type="ARBA" id="ARBA00022737"/>
    </source>
</evidence>
<accession>A0A8J5GQ61</accession>
<dbReference type="Gene3D" id="1.25.10.10">
    <property type="entry name" value="Leucine-rich Repeat Variant"/>
    <property type="match status" value="1"/>
</dbReference>
<feature type="compositionally biased region" description="Acidic residues" evidence="3">
    <location>
        <begin position="400"/>
        <end position="418"/>
    </location>
</feature>
<evidence type="ECO:0000313" key="6">
    <source>
        <dbReference type="Proteomes" id="UP000734854"/>
    </source>
</evidence>
<keyword evidence="2" id="KW-0833">Ubl conjugation pathway</keyword>
<feature type="signal peptide" evidence="4">
    <location>
        <begin position="1"/>
        <end position="16"/>
    </location>
</feature>
<dbReference type="SUPFAM" id="SSF48371">
    <property type="entry name" value="ARM repeat"/>
    <property type="match status" value="1"/>
</dbReference>
<dbReference type="InterPro" id="IPR039852">
    <property type="entry name" value="CAND1/CAND2"/>
</dbReference>
<keyword evidence="6" id="KW-1185">Reference proteome</keyword>
<protein>
    <recommendedName>
        <fullName evidence="7">Cullin-associated NEDD8-dissociated protein 1</fullName>
    </recommendedName>
</protein>
<reference evidence="5 6" key="1">
    <citation type="submission" date="2020-08" db="EMBL/GenBank/DDBJ databases">
        <title>Plant Genome Project.</title>
        <authorList>
            <person name="Zhang R.-G."/>
        </authorList>
    </citation>
    <scope>NUCLEOTIDE SEQUENCE [LARGE SCALE GENOMIC DNA]</scope>
    <source>
        <tissue evidence="5">Rhizome</tissue>
    </source>
</reference>
<feature type="region of interest" description="Disordered" evidence="3">
    <location>
        <begin position="399"/>
        <end position="418"/>
    </location>
</feature>
<dbReference type="PANTHER" id="PTHR12696">
    <property type="entry name" value="TIP120"/>
    <property type="match status" value="1"/>
</dbReference>
<dbReference type="InterPro" id="IPR016024">
    <property type="entry name" value="ARM-type_fold"/>
</dbReference>
<proteinExistence type="predicted"/>
<name>A0A8J5GQ61_ZINOF</name>
<evidence type="ECO:0000256" key="3">
    <source>
        <dbReference type="SAM" id="MobiDB-lite"/>
    </source>
</evidence>
<evidence type="ECO:0008006" key="7">
    <source>
        <dbReference type="Google" id="ProtNLM"/>
    </source>
</evidence>
<evidence type="ECO:0000313" key="5">
    <source>
        <dbReference type="EMBL" id="KAG6511803.1"/>
    </source>
</evidence>
<keyword evidence="1" id="KW-0677">Repeat</keyword>
<feature type="chain" id="PRO_5035259678" description="Cullin-associated NEDD8-dissociated protein 1" evidence="4">
    <location>
        <begin position="17"/>
        <end position="470"/>
    </location>
</feature>
<dbReference type="GO" id="GO:0010265">
    <property type="term" value="P:SCF complex assembly"/>
    <property type="evidence" value="ECO:0007669"/>
    <property type="project" value="InterPro"/>
</dbReference>
<evidence type="ECO:0000256" key="4">
    <source>
        <dbReference type="SAM" id="SignalP"/>
    </source>
</evidence>
<keyword evidence="4" id="KW-0732">Signal</keyword>
<feature type="compositionally biased region" description="Basic and acidic residues" evidence="3">
    <location>
        <begin position="203"/>
        <end position="214"/>
    </location>
</feature>
<evidence type="ECO:0000256" key="2">
    <source>
        <dbReference type="ARBA" id="ARBA00022786"/>
    </source>
</evidence>
<comment type="caution">
    <text evidence="5">The sequence shown here is derived from an EMBL/GenBank/DDBJ whole genome shotgun (WGS) entry which is preliminary data.</text>
</comment>